<evidence type="ECO:0008006" key="4">
    <source>
        <dbReference type="Google" id="ProtNLM"/>
    </source>
</evidence>
<dbReference type="Proteomes" id="UP000282574">
    <property type="component" value="Unassembled WGS sequence"/>
</dbReference>
<evidence type="ECO:0000256" key="1">
    <source>
        <dbReference type="SAM" id="Phobius"/>
    </source>
</evidence>
<dbReference type="Gene3D" id="2.40.10.10">
    <property type="entry name" value="Trypsin-like serine proteases"/>
    <property type="match status" value="2"/>
</dbReference>
<dbReference type="InterPro" id="IPR009003">
    <property type="entry name" value="Peptidase_S1_PA"/>
</dbReference>
<feature type="transmembrane region" description="Helical" evidence="1">
    <location>
        <begin position="13"/>
        <end position="32"/>
    </location>
</feature>
<name>A0AB37UMI6_9CYAN</name>
<dbReference type="EMBL" id="RSCK01000013">
    <property type="protein sequence ID" value="RUT12576.1"/>
    <property type="molecule type" value="Genomic_DNA"/>
</dbReference>
<evidence type="ECO:0000313" key="3">
    <source>
        <dbReference type="Proteomes" id="UP000282574"/>
    </source>
</evidence>
<dbReference type="RefSeq" id="WP_241994190.1">
    <property type="nucleotide sequence ID" value="NZ_RSCK01000013.1"/>
</dbReference>
<comment type="caution">
    <text evidence="2">The sequence shown here is derived from an EMBL/GenBank/DDBJ whole genome shotgun (WGS) entry which is preliminary data.</text>
</comment>
<keyword evidence="1" id="KW-1133">Transmembrane helix</keyword>
<organism evidence="2 3">
    <name type="scientific">Chroococcidiopsis cubana SAG 39.79</name>
    <dbReference type="NCBI Taxonomy" id="388085"/>
    <lineage>
        <taxon>Bacteria</taxon>
        <taxon>Bacillati</taxon>
        <taxon>Cyanobacteriota</taxon>
        <taxon>Cyanophyceae</taxon>
        <taxon>Chroococcidiopsidales</taxon>
        <taxon>Chroococcidiopsidaceae</taxon>
        <taxon>Chroococcidiopsis</taxon>
    </lineage>
</organism>
<dbReference type="SUPFAM" id="SSF50494">
    <property type="entry name" value="Trypsin-like serine proteases"/>
    <property type="match status" value="1"/>
</dbReference>
<keyword evidence="3" id="KW-1185">Reference proteome</keyword>
<keyword evidence="1" id="KW-0472">Membrane</keyword>
<gene>
    <name evidence="2" type="ORF">DSM107010_21680</name>
</gene>
<evidence type="ECO:0000313" key="2">
    <source>
        <dbReference type="EMBL" id="RUT12576.1"/>
    </source>
</evidence>
<proteinExistence type="predicted"/>
<dbReference type="InterPro" id="IPR043504">
    <property type="entry name" value="Peptidase_S1_PA_chymotrypsin"/>
</dbReference>
<dbReference type="AlphaFoldDB" id="A0AB37UMI6"/>
<sequence length="284" mass="30449">MVIGSWREARGKLIVKVLVSTLIIASLAYISILKNSEQALARSQSQPMLMSQVTSVEPAVAIAVPVVARQVTVRIFAAAATGSGAIVRHKGETYTILTCAHIVGEGEDERFTILTADGQKHVGKRLRSTVLSGSDLALVEFTSKTAYQVVAIADTKAVAVGDSIYAAGFPNWQWTSADAVEDTRTWGIKALRVTEGEVAMLPEKSLQEGYQLGYTNEIDPGMSGGPVLNRKGQLIGINGRLKYPPQGISAFTFTDGSAPSEQMYQQMEALSWAIPTTAFSQALK</sequence>
<dbReference type="PANTHER" id="PTHR43019:SF23">
    <property type="entry name" value="PROTEASE DO-LIKE 5, CHLOROPLASTIC"/>
    <property type="match status" value="1"/>
</dbReference>
<accession>A0AB37UMI6</accession>
<keyword evidence="1" id="KW-0812">Transmembrane</keyword>
<reference evidence="2 3" key="1">
    <citation type="journal article" date="2019" name="Genome Biol. Evol.">
        <title>Day and night: Metabolic profiles and evolutionary relationships of six axenic non-marine cyanobacteria.</title>
        <authorList>
            <person name="Will S.E."/>
            <person name="Henke P."/>
            <person name="Boedeker C."/>
            <person name="Huang S."/>
            <person name="Brinkmann H."/>
            <person name="Rohde M."/>
            <person name="Jarek M."/>
            <person name="Friedl T."/>
            <person name="Seufert S."/>
            <person name="Schumacher M."/>
            <person name="Overmann J."/>
            <person name="Neumann-Schaal M."/>
            <person name="Petersen J."/>
        </authorList>
    </citation>
    <scope>NUCLEOTIDE SEQUENCE [LARGE SCALE GENOMIC DNA]</scope>
    <source>
        <strain evidence="2 3">SAG 39.79</strain>
    </source>
</reference>
<dbReference type="PANTHER" id="PTHR43019">
    <property type="entry name" value="SERINE ENDOPROTEASE DEGS"/>
    <property type="match status" value="1"/>
</dbReference>
<protein>
    <recommendedName>
        <fullName evidence="4">Serine protease</fullName>
    </recommendedName>
</protein>
<dbReference type="Pfam" id="PF13365">
    <property type="entry name" value="Trypsin_2"/>
    <property type="match status" value="1"/>
</dbReference>